<dbReference type="Proteomes" id="UP000219020">
    <property type="component" value="Unassembled WGS sequence"/>
</dbReference>
<dbReference type="FunFam" id="1.10.10.370:FF:000001">
    <property type="entry name" value="Sulfurtransferase"/>
    <property type="match status" value="1"/>
</dbReference>
<dbReference type="InterPro" id="IPR007453">
    <property type="entry name" value="DsrC/TusE"/>
</dbReference>
<keyword evidence="2" id="KW-0963">Cytoplasm</keyword>
<dbReference type="EC" id="2.8.1.-" evidence="4"/>
<evidence type="ECO:0000256" key="3">
    <source>
        <dbReference type="ARBA" id="ARBA00022679"/>
    </source>
</evidence>
<reference evidence="7" key="1">
    <citation type="submission" date="2017-04" db="EMBL/GenBank/DDBJ databases">
        <title>Genome evolution of the luminous symbionts of deep sea anglerfish.</title>
        <authorList>
            <person name="Hendry T.A."/>
        </authorList>
    </citation>
    <scope>NUCLEOTIDE SEQUENCE [LARGE SCALE GENOMIC DNA]</scope>
</reference>
<dbReference type="EMBL" id="NBYY01000002">
    <property type="protein sequence ID" value="PCS24250.1"/>
    <property type="molecule type" value="Genomic_DNA"/>
</dbReference>
<dbReference type="PANTHER" id="PTHR37010">
    <property type="entry name" value="SULFURTRANSFERASE TUSE"/>
    <property type="match status" value="1"/>
</dbReference>
<protein>
    <recommendedName>
        <fullName evidence="4">Sulfurtransferase</fullName>
        <ecNumber evidence="4">2.8.1.-</ecNumber>
    </recommendedName>
</protein>
<accession>A0A2A5T833</accession>
<dbReference type="PANTHER" id="PTHR37010:SF1">
    <property type="entry name" value="SULFURTRANSFERASE TUSE"/>
    <property type="match status" value="1"/>
</dbReference>
<comment type="subcellular location">
    <subcellularLocation>
        <location evidence="1">Cytoplasm</location>
    </subcellularLocation>
</comment>
<gene>
    <name evidence="6" type="ORF">BTN49_0068</name>
</gene>
<dbReference type="GO" id="GO:0097163">
    <property type="term" value="F:sulfur carrier activity"/>
    <property type="evidence" value="ECO:0007669"/>
    <property type="project" value="TreeGrafter"/>
</dbReference>
<dbReference type="InterPro" id="IPR025526">
    <property type="entry name" value="DsrC-like_dom_sf"/>
</dbReference>
<dbReference type="SUPFAM" id="SSF69721">
    <property type="entry name" value="DsrC, the gamma subunit of dissimilatory sulfite reductase"/>
    <property type="match status" value="1"/>
</dbReference>
<comment type="function">
    <text evidence="4">Part of a sulfur-relay system.</text>
</comment>
<keyword evidence="7" id="KW-1185">Reference proteome</keyword>
<evidence type="ECO:0000256" key="1">
    <source>
        <dbReference type="ARBA" id="ARBA00004496"/>
    </source>
</evidence>
<dbReference type="GO" id="GO:0005737">
    <property type="term" value="C:cytoplasm"/>
    <property type="evidence" value="ECO:0007669"/>
    <property type="project" value="UniProtKB-SubCell"/>
</dbReference>
<dbReference type="InterPro" id="IPR043163">
    <property type="entry name" value="DsrC-like_N"/>
</dbReference>
<dbReference type="NCBIfam" id="TIGR03342">
    <property type="entry name" value="dsrC_tusE_dsvC"/>
    <property type="match status" value="1"/>
</dbReference>
<dbReference type="AlphaFoldDB" id="A0A2A5T833"/>
<dbReference type="InterPro" id="IPR042072">
    <property type="entry name" value="DsrC-like_C"/>
</dbReference>
<sequence>MELNGKHTDTDAQGYLKNFSDWCEQLVPILAKQENITLTKAHWKVIYFVQAFYKEFKTSPNTRMLVMAMKNKYGSGKSSSRYLFQLFPKGPAKQATKLAGLPKPVKCL</sequence>
<dbReference type="Pfam" id="PF04358">
    <property type="entry name" value="DsrC"/>
    <property type="match status" value="1"/>
</dbReference>
<proteinExistence type="inferred from homology"/>
<evidence type="ECO:0000313" key="7">
    <source>
        <dbReference type="Proteomes" id="UP000219020"/>
    </source>
</evidence>
<organism evidence="6 7">
    <name type="scientific">Candidatus Enterovibrio escicola</name>
    <dbReference type="NCBI Taxonomy" id="1927127"/>
    <lineage>
        <taxon>Bacteria</taxon>
        <taxon>Pseudomonadati</taxon>
        <taxon>Pseudomonadota</taxon>
        <taxon>Gammaproteobacteria</taxon>
        <taxon>Vibrionales</taxon>
        <taxon>Vibrionaceae</taxon>
        <taxon>Enterovibrio</taxon>
    </lineage>
</organism>
<evidence type="ECO:0000256" key="2">
    <source>
        <dbReference type="ARBA" id="ARBA00022490"/>
    </source>
</evidence>
<comment type="similarity">
    <text evidence="4">Belongs to the dsrC/tusE family.</text>
</comment>
<evidence type="ECO:0000313" key="6">
    <source>
        <dbReference type="EMBL" id="PCS24250.1"/>
    </source>
</evidence>
<evidence type="ECO:0000256" key="5">
    <source>
        <dbReference type="PIRSR" id="PIRSR006223-50"/>
    </source>
</evidence>
<dbReference type="GO" id="GO:0016740">
    <property type="term" value="F:transferase activity"/>
    <property type="evidence" value="ECO:0007669"/>
    <property type="project" value="UniProtKB-KW"/>
</dbReference>
<keyword evidence="3 4" id="KW-0808">Transferase</keyword>
<name>A0A2A5T833_9GAMM</name>
<comment type="caution">
    <text evidence="6">The sequence shown here is derived from an EMBL/GenBank/DDBJ whole genome shotgun (WGS) entry which is preliminary data.</text>
</comment>
<dbReference type="Gene3D" id="1.10.10.370">
    <property type="entry name" value="DsrC-like protein, C-terminal domain"/>
    <property type="match status" value="1"/>
</dbReference>
<dbReference type="GO" id="GO:0002143">
    <property type="term" value="P:tRNA wobble position uridine thiolation"/>
    <property type="evidence" value="ECO:0007669"/>
    <property type="project" value="TreeGrafter"/>
</dbReference>
<dbReference type="PIRSF" id="PIRSF006223">
    <property type="entry name" value="DsrC_TusE"/>
    <property type="match status" value="1"/>
</dbReference>
<dbReference type="Gene3D" id="3.30.1420.10">
    <property type="match status" value="1"/>
</dbReference>
<evidence type="ECO:0000256" key="4">
    <source>
        <dbReference type="PIRNR" id="PIRNR006223"/>
    </source>
</evidence>
<feature type="active site" description="Cysteine persulfide intermediate" evidence="5">
    <location>
        <position position="107"/>
    </location>
</feature>